<keyword evidence="8 9" id="KW-0472">Membrane</keyword>
<feature type="repeat" description="Solcar" evidence="9">
    <location>
        <begin position="375"/>
        <end position="458"/>
    </location>
</feature>
<dbReference type="FunFam" id="1.50.40.10:FF:000146">
    <property type="entry name" value="Uncharacterized protein, isoform B"/>
    <property type="match status" value="1"/>
</dbReference>
<evidence type="ECO:0000313" key="13">
    <source>
        <dbReference type="Proteomes" id="UP001200034"/>
    </source>
</evidence>
<evidence type="ECO:0000256" key="7">
    <source>
        <dbReference type="ARBA" id="ARBA00023128"/>
    </source>
</evidence>
<evidence type="ECO:0000256" key="1">
    <source>
        <dbReference type="ARBA" id="ARBA00004225"/>
    </source>
</evidence>
<evidence type="ECO:0000256" key="11">
    <source>
        <dbReference type="SAM" id="MobiDB-lite"/>
    </source>
</evidence>
<keyword evidence="6" id="KW-1133">Transmembrane helix</keyword>
<gene>
    <name evidence="12" type="ORF">KR093_011009</name>
</gene>
<feature type="compositionally biased region" description="Polar residues" evidence="11">
    <location>
        <begin position="21"/>
        <end position="47"/>
    </location>
</feature>
<dbReference type="PROSITE" id="PS50920">
    <property type="entry name" value="SOLCAR"/>
    <property type="match status" value="3"/>
</dbReference>
<dbReference type="Pfam" id="PF00153">
    <property type="entry name" value="Mito_carr"/>
    <property type="match status" value="3"/>
</dbReference>
<comment type="subcellular location">
    <subcellularLocation>
        <location evidence="1">Mitochondrion membrane</location>
        <topology evidence="1">Multi-pass membrane protein</topology>
    </subcellularLocation>
</comment>
<evidence type="ECO:0000313" key="12">
    <source>
        <dbReference type="EMBL" id="KAH8388014.1"/>
    </source>
</evidence>
<dbReference type="Proteomes" id="UP001200034">
    <property type="component" value="Unassembled WGS sequence"/>
</dbReference>
<organism evidence="12 13">
    <name type="scientific">Drosophila rubida</name>
    <dbReference type="NCBI Taxonomy" id="30044"/>
    <lineage>
        <taxon>Eukaryota</taxon>
        <taxon>Metazoa</taxon>
        <taxon>Ecdysozoa</taxon>
        <taxon>Arthropoda</taxon>
        <taxon>Hexapoda</taxon>
        <taxon>Insecta</taxon>
        <taxon>Pterygota</taxon>
        <taxon>Neoptera</taxon>
        <taxon>Endopterygota</taxon>
        <taxon>Diptera</taxon>
        <taxon>Brachycera</taxon>
        <taxon>Muscomorpha</taxon>
        <taxon>Ephydroidea</taxon>
        <taxon>Drosophilidae</taxon>
        <taxon>Drosophila</taxon>
    </lineage>
</organism>
<evidence type="ECO:0000256" key="10">
    <source>
        <dbReference type="RuleBase" id="RU000488"/>
    </source>
</evidence>
<reference evidence="12" key="1">
    <citation type="journal article" date="2021" name="Mol. Ecol. Resour.">
        <title>Phylogenomic analyses of the genus Drosophila reveals genomic signals of climate adaptation.</title>
        <authorList>
            <person name="Li F."/>
            <person name="Rane R.V."/>
            <person name="Luria V."/>
            <person name="Xiong Z."/>
            <person name="Chen J."/>
            <person name="Li Z."/>
            <person name="Catullo R.A."/>
            <person name="Griffin P.C."/>
            <person name="Schiffer M."/>
            <person name="Pearce S."/>
            <person name="Lee S.F."/>
            <person name="McElroy K."/>
            <person name="Stocker A."/>
            <person name="Shirriffs J."/>
            <person name="Cockerell F."/>
            <person name="Coppin C."/>
            <person name="Sgro C.M."/>
            <person name="Karger A."/>
            <person name="Cain J.W."/>
            <person name="Weber J.A."/>
            <person name="Santpere G."/>
            <person name="Kirschner M.W."/>
            <person name="Hoffmann A.A."/>
            <person name="Oakeshott J.G."/>
            <person name="Zhang G."/>
        </authorList>
    </citation>
    <scope>NUCLEOTIDE SEQUENCE</scope>
    <source>
        <strain evidence="12">BGI-SZ-2011g</strain>
    </source>
</reference>
<dbReference type="GO" id="GO:1990575">
    <property type="term" value="P:mitochondrial L-ornithine transmembrane transport"/>
    <property type="evidence" value="ECO:0007669"/>
    <property type="project" value="TreeGrafter"/>
</dbReference>
<dbReference type="SUPFAM" id="SSF103506">
    <property type="entry name" value="Mitochondrial carrier"/>
    <property type="match status" value="1"/>
</dbReference>
<feature type="region of interest" description="Disordered" evidence="11">
    <location>
        <begin position="99"/>
        <end position="127"/>
    </location>
</feature>
<comment type="similarity">
    <text evidence="2 10">Belongs to the mitochondrial carrier (TC 2.A.29) family.</text>
</comment>
<dbReference type="InterPro" id="IPR018108">
    <property type="entry name" value="MCP_transmembrane"/>
</dbReference>
<proteinExistence type="inferred from homology"/>
<feature type="repeat" description="Solcar" evidence="9">
    <location>
        <begin position="178"/>
        <end position="263"/>
    </location>
</feature>
<feature type="compositionally biased region" description="Acidic residues" evidence="11">
    <location>
        <begin position="104"/>
        <end position="116"/>
    </location>
</feature>
<comment type="caution">
    <text evidence="12">The sequence shown here is derived from an EMBL/GenBank/DDBJ whole genome shotgun (WGS) entry which is preliminary data.</text>
</comment>
<keyword evidence="13" id="KW-1185">Reference proteome</keyword>
<keyword evidence="5" id="KW-0677">Repeat</keyword>
<feature type="repeat" description="Solcar" evidence="9">
    <location>
        <begin position="276"/>
        <end position="364"/>
    </location>
</feature>
<dbReference type="InterPro" id="IPR023395">
    <property type="entry name" value="MCP_dom_sf"/>
</dbReference>
<keyword evidence="4 9" id="KW-0812">Transmembrane</keyword>
<dbReference type="EMBL" id="JAJJHW010000095">
    <property type="protein sequence ID" value="KAH8388014.1"/>
    <property type="molecule type" value="Genomic_DNA"/>
</dbReference>
<evidence type="ECO:0000256" key="9">
    <source>
        <dbReference type="PROSITE-ProRule" id="PRU00282"/>
    </source>
</evidence>
<evidence type="ECO:0000256" key="2">
    <source>
        <dbReference type="ARBA" id="ARBA00006375"/>
    </source>
</evidence>
<dbReference type="InterPro" id="IPR050567">
    <property type="entry name" value="Mitochondrial_Carrier"/>
</dbReference>
<dbReference type="PANTHER" id="PTHR45624">
    <property type="entry name" value="MITOCHONDRIAL BASIC AMINO ACIDS TRANSPORTER-RELATED"/>
    <property type="match status" value="1"/>
</dbReference>
<evidence type="ECO:0000256" key="8">
    <source>
        <dbReference type="ARBA" id="ARBA00023136"/>
    </source>
</evidence>
<dbReference type="Gene3D" id="1.50.40.10">
    <property type="entry name" value="Mitochondrial carrier domain"/>
    <property type="match status" value="1"/>
</dbReference>
<name>A0AAD4KCD9_9MUSC</name>
<dbReference type="GO" id="GO:0031966">
    <property type="term" value="C:mitochondrial membrane"/>
    <property type="evidence" value="ECO:0007669"/>
    <property type="project" value="UniProtKB-SubCell"/>
</dbReference>
<evidence type="ECO:0000256" key="3">
    <source>
        <dbReference type="ARBA" id="ARBA00022448"/>
    </source>
</evidence>
<evidence type="ECO:0000256" key="6">
    <source>
        <dbReference type="ARBA" id="ARBA00022989"/>
    </source>
</evidence>
<dbReference type="PANTHER" id="PTHR45624:SF12">
    <property type="entry name" value="MITOCHONDRIAL ORNITHINE TRANSPORTER 1"/>
    <property type="match status" value="1"/>
</dbReference>
<evidence type="ECO:0000256" key="4">
    <source>
        <dbReference type="ARBA" id="ARBA00022692"/>
    </source>
</evidence>
<evidence type="ECO:0008006" key="14">
    <source>
        <dbReference type="Google" id="ProtNLM"/>
    </source>
</evidence>
<keyword evidence="3 10" id="KW-0813">Transport</keyword>
<protein>
    <recommendedName>
        <fullName evidence="14">Mitochondrial ornithine transporter 1</fullName>
    </recommendedName>
</protein>
<dbReference type="GO" id="GO:0000064">
    <property type="term" value="F:L-ornithine transmembrane transporter activity"/>
    <property type="evidence" value="ECO:0007669"/>
    <property type="project" value="TreeGrafter"/>
</dbReference>
<accession>A0AAD4KCD9</accession>
<feature type="region of interest" description="Disordered" evidence="11">
    <location>
        <begin position="1"/>
        <end position="81"/>
    </location>
</feature>
<keyword evidence="7" id="KW-0496">Mitochondrion</keyword>
<evidence type="ECO:0000256" key="5">
    <source>
        <dbReference type="ARBA" id="ARBA00022737"/>
    </source>
</evidence>
<sequence>MSPTAAEITAATLTPPRESNKNSNNTGNSDVGEQNAESAASTTTLDAQPTPTPTLTMTKKKSESNKSMPLLPPDISTSTVGSGMLLMTPEQIAEAYEKAVRNEESDDDDDDVDESDGTNKAGEGKKKKRKKSNFGLLNVLKSLADIRLRLLRLVGRVLRFILHLDMHGGSTGNNVNFVSGLIDFLAGSIGGAVQVYVSQPLDTVKVKLQTFPDRYKGMLDCFVSTYQRDGVLRGLYAGSVPAVFANVAENSVLFAAYGGCQKFVTYVVGKELASELTTTENACAGSLAACFSTLTLCPTELIKCKLQALRDMKQFVEPTQTAEIRTPWTLTRIRGFYRGLGSTFIREMPGYFFFFGSYEGARELLRKEGQTKDEIGPIRTMIAGAIGGVCLWTSTFPADVIKSRIQVKNLNDGMFTVGADIVRREGVLALYRGLLPSVLRTIPATATLFVVYEYTKKALTGATFK</sequence>
<dbReference type="AlphaFoldDB" id="A0AAD4KCD9"/>